<feature type="compositionally biased region" description="Basic and acidic residues" evidence="9">
    <location>
        <begin position="177"/>
        <end position="188"/>
    </location>
</feature>
<evidence type="ECO:0000313" key="10">
    <source>
        <dbReference type="EMBL" id="EFP92714.2"/>
    </source>
</evidence>
<comment type="similarity">
    <text evidence="2">Belongs to the COX20 family.</text>
</comment>
<name>E3L839_PUCGT</name>
<keyword evidence="4" id="KW-0812">Transmembrane</keyword>
<keyword evidence="5" id="KW-0999">Mitochondrion inner membrane</keyword>
<dbReference type="GO" id="GO:0005743">
    <property type="term" value="C:mitochondrial inner membrane"/>
    <property type="evidence" value="ECO:0007669"/>
    <property type="project" value="UniProtKB-SubCell"/>
</dbReference>
<keyword evidence="6" id="KW-1133">Transmembrane helix</keyword>
<dbReference type="InterPro" id="IPR022533">
    <property type="entry name" value="Cox20"/>
</dbReference>
<keyword evidence="7" id="KW-0496">Mitochondrion</keyword>
<accession>E3L839</accession>
<evidence type="ECO:0000256" key="6">
    <source>
        <dbReference type="ARBA" id="ARBA00022989"/>
    </source>
</evidence>
<dbReference type="KEGG" id="pgr:PGTG_18733"/>
<dbReference type="AlphaFoldDB" id="E3L839"/>
<feature type="region of interest" description="Disordered" evidence="9">
    <location>
        <begin position="176"/>
        <end position="202"/>
    </location>
</feature>
<dbReference type="PANTHER" id="PTHR31586">
    <property type="entry name" value="CYTOCHROME C OXIDASE PROTEIN 20"/>
    <property type="match status" value="1"/>
</dbReference>
<evidence type="ECO:0000256" key="8">
    <source>
        <dbReference type="ARBA" id="ARBA00023136"/>
    </source>
</evidence>
<dbReference type="RefSeq" id="XP_003337133.2">
    <property type="nucleotide sequence ID" value="XM_003337085.2"/>
</dbReference>
<organism evidence="10 11">
    <name type="scientific">Puccinia graminis f. sp. tritici (strain CRL 75-36-700-3 / race SCCL)</name>
    <name type="common">Black stem rust fungus</name>
    <dbReference type="NCBI Taxonomy" id="418459"/>
    <lineage>
        <taxon>Eukaryota</taxon>
        <taxon>Fungi</taxon>
        <taxon>Dikarya</taxon>
        <taxon>Basidiomycota</taxon>
        <taxon>Pucciniomycotina</taxon>
        <taxon>Pucciniomycetes</taxon>
        <taxon>Pucciniales</taxon>
        <taxon>Pucciniaceae</taxon>
        <taxon>Puccinia</taxon>
    </lineage>
</organism>
<dbReference type="OrthoDB" id="14603at2759"/>
<evidence type="ECO:0000256" key="7">
    <source>
        <dbReference type="ARBA" id="ARBA00023128"/>
    </source>
</evidence>
<evidence type="ECO:0000256" key="9">
    <source>
        <dbReference type="SAM" id="MobiDB-lite"/>
    </source>
</evidence>
<gene>
    <name evidence="10" type="ORF">PGTG_18733</name>
</gene>
<dbReference type="GO" id="GO:0005739">
    <property type="term" value="C:mitochondrion"/>
    <property type="evidence" value="ECO:0000318"/>
    <property type="project" value="GO_Central"/>
</dbReference>
<dbReference type="eggNOG" id="ENOG502RA00">
    <property type="taxonomic scope" value="Eukaryota"/>
</dbReference>
<dbReference type="PANTHER" id="PTHR31586:SF1">
    <property type="entry name" value="CYTOCHROME C OXIDASE ASSEMBLY PROTEIN COX20, MITOCHONDRIAL"/>
    <property type="match status" value="1"/>
</dbReference>
<evidence type="ECO:0000256" key="1">
    <source>
        <dbReference type="ARBA" id="ARBA00004273"/>
    </source>
</evidence>
<keyword evidence="8" id="KW-0472">Membrane</keyword>
<dbReference type="Pfam" id="PF12597">
    <property type="entry name" value="Cox20"/>
    <property type="match status" value="1"/>
</dbReference>
<evidence type="ECO:0000256" key="3">
    <source>
        <dbReference type="ARBA" id="ARBA00017689"/>
    </source>
</evidence>
<comment type="subcellular location">
    <subcellularLocation>
        <location evidence="1">Mitochondrion inner membrane</location>
    </subcellularLocation>
</comment>
<dbReference type="HOGENOM" id="CLU_117299_0_0_1"/>
<dbReference type="Proteomes" id="UP000008783">
    <property type="component" value="Unassembled WGS sequence"/>
</dbReference>
<reference evidence="11" key="2">
    <citation type="journal article" date="2011" name="Proc. Natl. Acad. Sci. U.S.A.">
        <title>Obligate biotrophy features unraveled by the genomic analysis of rust fungi.</title>
        <authorList>
            <person name="Duplessis S."/>
            <person name="Cuomo C.A."/>
            <person name="Lin Y.-C."/>
            <person name="Aerts A."/>
            <person name="Tisserant E."/>
            <person name="Veneault-Fourrey C."/>
            <person name="Joly D.L."/>
            <person name="Hacquard S."/>
            <person name="Amselem J."/>
            <person name="Cantarel B.L."/>
            <person name="Chiu R."/>
            <person name="Coutinho P.M."/>
            <person name="Feau N."/>
            <person name="Field M."/>
            <person name="Frey P."/>
            <person name="Gelhaye E."/>
            <person name="Goldberg J."/>
            <person name="Grabherr M.G."/>
            <person name="Kodira C.D."/>
            <person name="Kohler A."/>
            <person name="Kuees U."/>
            <person name="Lindquist E.A."/>
            <person name="Lucas S.M."/>
            <person name="Mago R."/>
            <person name="Mauceli E."/>
            <person name="Morin E."/>
            <person name="Murat C."/>
            <person name="Pangilinan J.L."/>
            <person name="Park R."/>
            <person name="Pearson M."/>
            <person name="Quesneville H."/>
            <person name="Rouhier N."/>
            <person name="Sakthikumar S."/>
            <person name="Salamov A.A."/>
            <person name="Schmutz J."/>
            <person name="Selles B."/>
            <person name="Shapiro H."/>
            <person name="Tanguay P."/>
            <person name="Tuskan G.A."/>
            <person name="Henrissat B."/>
            <person name="Van de Peer Y."/>
            <person name="Rouze P."/>
            <person name="Ellis J.G."/>
            <person name="Dodds P.N."/>
            <person name="Schein J.E."/>
            <person name="Zhong S."/>
            <person name="Hamelin R.C."/>
            <person name="Grigoriev I.V."/>
            <person name="Szabo L.J."/>
            <person name="Martin F."/>
        </authorList>
    </citation>
    <scope>NUCLEOTIDE SEQUENCE [LARGE SCALE GENOMIC DNA]</scope>
    <source>
        <strain evidence="11">CRL 75-36-700-3 / race SCCL</strain>
    </source>
</reference>
<evidence type="ECO:0000256" key="5">
    <source>
        <dbReference type="ARBA" id="ARBA00022792"/>
    </source>
</evidence>
<reference key="1">
    <citation type="submission" date="2007-01" db="EMBL/GenBank/DDBJ databases">
        <title>The Genome Sequence of Puccinia graminis f. sp. tritici Strain CRL 75-36-700-3.</title>
        <authorList>
            <consortium name="The Broad Institute Genome Sequencing Platform"/>
            <person name="Birren B."/>
            <person name="Lander E."/>
            <person name="Galagan J."/>
            <person name="Nusbaum C."/>
            <person name="Devon K."/>
            <person name="Cuomo C."/>
            <person name="Jaffe D."/>
            <person name="Butler J."/>
            <person name="Alvarez P."/>
            <person name="Gnerre S."/>
            <person name="Grabherr M."/>
            <person name="Mauceli E."/>
            <person name="Brockman W."/>
            <person name="Young S."/>
            <person name="LaButti K."/>
            <person name="Sykes S."/>
            <person name="DeCaprio D."/>
            <person name="Crawford M."/>
            <person name="Koehrsen M."/>
            <person name="Engels R."/>
            <person name="Montgomery P."/>
            <person name="Pearson M."/>
            <person name="Howarth C."/>
            <person name="Larson L."/>
            <person name="White J."/>
            <person name="Zeng Q."/>
            <person name="Kodira C."/>
            <person name="Yandava C."/>
            <person name="Alvarado L."/>
            <person name="O'Leary S."/>
            <person name="Szabo L."/>
            <person name="Dean R."/>
            <person name="Schein J."/>
        </authorList>
    </citation>
    <scope>NUCLEOTIDE SEQUENCE</scope>
    <source>
        <strain>CRL 75-36-700-3</strain>
    </source>
</reference>
<dbReference type="GO" id="GO:0033617">
    <property type="term" value="P:mitochondrial respiratory chain complex IV assembly"/>
    <property type="evidence" value="ECO:0000318"/>
    <property type="project" value="GO_Central"/>
</dbReference>
<dbReference type="GeneID" id="10539210"/>
<proteinExistence type="inferred from homology"/>
<dbReference type="InParanoid" id="E3L839"/>
<sequence length="202" mass="22690">MSQYCPASRVKRRPALLTQKGARPFFEPNHHHELTISPSSASGNQEAQDLHIKLIHSMASPTSLPPPAPRPTAWEALQSFNLNDSLQDRFARVPSQRKALMFGMAGGTCIGGLRFISTRRGWSSANWGVYSFVFLSSISYYQLSQKRQTEVEQIQQVVTKMNQVKPSPKLTANLASEGERLTEEKSESTGDQNLNKKKSWLW</sequence>
<evidence type="ECO:0000256" key="2">
    <source>
        <dbReference type="ARBA" id="ARBA00009575"/>
    </source>
</evidence>
<dbReference type="EMBL" id="DS178371">
    <property type="protein sequence ID" value="EFP92714.2"/>
    <property type="molecule type" value="Genomic_DNA"/>
</dbReference>
<evidence type="ECO:0000256" key="4">
    <source>
        <dbReference type="ARBA" id="ARBA00022692"/>
    </source>
</evidence>
<keyword evidence="11" id="KW-1185">Reference proteome</keyword>
<protein>
    <recommendedName>
        <fullName evidence="3">Cytochrome c oxidase assembly protein COX20, mitochondrial</fullName>
    </recommendedName>
</protein>
<evidence type="ECO:0000313" key="11">
    <source>
        <dbReference type="Proteomes" id="UP000008783"/>
    </source>
</evidence>
<dbReference type="VEuPathDB" id="FungiDB:PGTG_18733"/>